<evidence type="ECO:0008006" key="3">
    <source>
        <dbReference type="Google" id="ProtNLM"/>
    </source>
</evidence>
<dbReference type="Proteomes" id="UP000288012">
    <property type="component" value="Unassembled WGS sequence"/>
</dbReference>
<dbReference type="RefSeq" id="WP_127111570.1">
    <property type="nucleotide sequence ID" value="NZ_RZGR01000051.1"/>
</dbReference>
<gene>
    <name evidence="1" type="ORF">EKM59_11320</name>
</gene>
<sequence length="193" mass="22216">MKTLKRDNVFAHMKSGVVYRRGALLPFSNNLDRDLHTLVSQNKLKRPAPGLYYKPKASRFGLLPPSDEALVKAFLKKSFLMYSWNDYNKLGLGLTQLYNQVVVYNSERHEEIVFGNRTFAFKRPNNGFPAKLTREFLLVDLLNNAKYLTEDVSNLESKIQAKLAEFNRTLLLNLAMQYGKVHTRKLIATFLGK</sequence>
<dbReference type="AlphaFoldDB" id="A0A433JGH5"/>
<organism evidence="1 2">
    <name type="scientific">Legionella septentrionalis</name>
    <dbReference type="NCBI Taxonomy" id="2498109"/>
    <lineage>
        <taxon>Bacteria</taxon>
        <taxon>Pseudomonadati</taxon>
        <taxon>Pseudomonadota</taxon>
        <taxon>Gammaproteobacteria</taxon>
        <taxon>Legionellales</taxon>
        <taxon>Legionellaceae</taxon>
        <taxon>Legionella</taxon>
    </lineage>
</organism>
<name>A0A433JGH5_9GAMM</name>
<dbReference type="InterPro" id="IPR045738">
    <property type="entry name" value="DUF6088"/>
</dbReference>
<reference evidence="1 2" key="1">
    <citation type="submission" date="2018-12" db="EMBL/GenBank/DDBJ databases">
        <title>Legionella sp,whole genome shotgun sequence.</title>
        <authorList>
            <person name="Wu H."/>
        </authorList>
    </citation>
    <scope>NUCLEOTIDE SEQUENCE [LARGE SCALE GENOMIC DNA]</scope>
    <source>
        <strain evidence="2">km714</strain>
    </source>
</reference>
<comment type="caution">
    <text evidence="1">The sequence shown here is derived from an EMBL/GenBank/DDBJ whole genome shotgun (WGS) entry which is preliminary data.</text>
</comment>
<keyword evidence="2" id="KW-1185">Reference proteome</keyword>
<dbReference type="EMBL" id="RZGR01000051">
    <property type="protein sequence ID" value="RUQ79193.1"/>
    <property type="molecule type" value="Genomic_DNA"/>
</dbReference>
<protein>
    <recommendedName>
        <fullName evidence="3">AbiEi antitoxin C-terminal domain-containing protein</fullName>
    </recommendedName>
</protein>
<dbReference type="Pfam" id="PF19570">
    <property type="entry name" value="DUF6088"/>
    <property type="match status" value="1"/>
</dbReference>
<evidence type="ECO:0000313" key="2">
    <source>
        <dbReference type="Proteomes" id="UP000288012"/>
    </source>
</evidence>
<evidence type="ECO:0000313" key="1">
    <source>
        <dbReference type="EMBL" id="RUQ79193.1"/>
    </source>
</evidence>
<proteinExistence type="predicted"/>
<accession>A0A433JGH5</accession>